<feature type="signal peptide" evidence="1">
    <location>
        <begin position="1"/>
        <end position="18"/>
    </location>
</feature>
<dbReference type="Proteomes" id="UP000039046">
    <property type="component" value="Unassembled WGS sequence"/>
</dbReference>
<name>A0A0A1TP40_9HYPO</name>
<accession>A0A0A1TP40</accession>
<evidence type="ECO:0000313" key="2">
    <source>
        <dbReference type="EMBL" id="CEJ92457.1"/>
    </source>
</evidence>
<evidence type="ECO:0000256" key="1">
    <source>
        <dbReference type="SAM" id="SignalP"/>
    </source>
</evidence>
<reference evidence="2 3" key="1">
    <citation type="journal article" date="2015" name="Genome Announc.">
        <title>Draft Genome Sequence and Gene Annotation of the Entomopathogenic Fungus Verticillium hemipterigenum.</title>
        <authorList>
            <person name="Horn F."/>
            <person name="Habel A."/>
            <person name="Scharf D.H."/>
            <person name="Dworschak J."/>
            <person name="Brakhage A.A."/>
            <person name="Guthke R."/>
            <person name="Hertweck C."/>
            <person name="Linde J."/>
        </authorList>
    </citation>
    <scope>NUCLEOTIDE SEQUENCE [LARGE SCALE GENOMIC DNA]</scope>
</reference>
<sequence>MVCRFTAIAVLFATVATASTVAPVPGSFSTAIYNNCTDDEIHIWMREIPGRDEDDDDEKRVRRLPKGLSLMKKAVELEWIPMFYASTSEKGYMDHNTKMYFAGFNARPDHGLVHINGVNVFGKPNWMSVVAAGAEVQCGDNEPPQKWSYASDKNLEAKGMLECRNSGLTKYAAGVGFGFCVREEDFAFDKNLDLLVAGKPVGFSILPKTL</sequence>
<protein>
    <submittedName>
        <fullName evidence="2">Uncharacterized protein</fullName>
    </submittedName>
</protein>
<dbReference type="HOGENOM" id="CLU_1310877_0_0_1"/>
<dbReference type="EMBL" id="CDHN01000004">
    <property type="protein sequence ID" value="CEJ92457.1"/>
    <property type="molecule type" value="Genomic_DNA"/>
</dbReference>
<evidence type="ECO:0000313" key="3">
    <source>
        <dbReference type="Proteomes" id="UP000039046"/>
    </source>
</evidence>
<dbReference type="AlphaFoldDB" id="A0A0A1TP40"/>
<gene>
    <name evidence="2" type="ORF">VHEMI08110</name>
</gene>
<dbReference type="OrthoDB" id="6509908at2759"/>
<organism evidence="2 3">
    <name type="scientific">[Torrubiella] hemipterigena</name>
    <dbReference type="NCBI Taxonomy" id="1531966"/>
    <lineage>
        <taxon>Eukaryota</taxon>
        <taxon>Fungi</taxon>
        <taxon>Dikarya</taxon>
        <taxon>Ascomycota</taxon>
        <taxon>Pezizomycotina</taxon>
        <taxon>Sordariomycetes</taxon>
        <taxon>Hypocreomycetidae</taxon>
        <taxon>Hypocreales</taxon>
        <taxon>Clavicipitaceae</taxon>
        <taxon>Clavicipitaceae incertae sedis</taxon>
        <taxon>'Torrubiella' clade</taxon>
    </lineage>
</organism>
<proteinExistence type="predicted"/>
<keyword evidence="1" id="KW-0732">Signal</keyword>
<keyword evidence="3" id="KW-1185">Reference proteome</keyword>
<feature type="chain" id="PRO_5001979621" evidence="1">
    <location>
        <begin position="19"/>
        <end position="210"/>
    </location>
</feature>